<dbReference type="Proteomes" id="UP000286746">
    <property type="component" value="Unassembled WGS sequence"/>
</dbReference>
<dbReference type="PROSITE" id="PS51471">
    <property type="entry name" value="FE2OG_OXY"/>
    <property type="match status" value="1"/>
</dbReference>
<evidence type="ECO:0000256" key="1">
    <source>
        <dbReference type="RuleBase" id="RU003682"/>
    </source>
</evidence>
<dbReference type="GO" id="GO:0016491">
    <property type="term" value="F:oxidoreductase activity"/>
    <property type="evidence" value="ECO:0007669"/>
    <property type="project" value="UniProtKB-KW"/>
</dbReference>
<accession>A0A401WDZ3</accession>
<dbReference type="GO" id="GO:0046872">
    <property type="term" value="F:metal ion binding"/>
    <property type="evidence" value="ECO:0007669"/>
    <property type="project" value="UniProtKB-KW"/>
</dbReference>
<dbReference type="PANTHER" id="PTHR41677:SF1">
    <property type="entry name" value="FE2OG DIOXYGENASE DOMAIN-CONTAINING PROTEIN"/>
    <property type="match status" value="1"/>
</dbReference>
<keyword evidence="1" id="KW-0479">Metal-binding</keyword>
<dbReference type="AlphaFoldDB" id="A0A401WDZ3"/>
<evidence type="ECO:0000313" key="4">
    <source>
        <dbReference type="Proteomes" id="UP000286746"/>
    </source>
</evidence>
<evidence type="ECO:0000313" key="3">
    <source>
        <dbReference type="EMBL" id="GCD47566.1"/>
    </source>
</evidence>
<keyword evidence="1" id="KW-0560">Oxidoreductase</keyword>
<protein>
    <recommendedName>
        <fullName evidence="2">Fe2OG dioxygenase domain-containing protein</fullName>
    </recommendedName>
</protein>
<dbReference type="Gene3D" id="2.60.120.620">
    <property type="entry name" value="q2cbj1_9rhob like domain"/>
    <property type="match status" value="1"/>
</dbReference>
<dbReference type="InterPro" id="IPR005123">
    <property type="entry name" value="Oxoglu/Fe-dep_dioxygenase_dom"/>
</dbReference>
<reference evidence="3 4" key="1">
    <citation type="submission" date="2018-11" db="EMBL/GenBank/DDBJ databases">
        <title>Whole genome sequence of Streptomyces paromomycinus NBRC 15454(T).</title>
        <authorList>
            <person name="Komaki H."/>
            <person name="Tamura T."/>
        </authorList>
    </citation>
    <scope>NUCLEOTIDE SEQUENCE [LARGE SCALE GENOMIC DNA]</scope>
    <source>
        <strain evidence="3 4">NBRC 15454</strain>
    </source>
</reference>
<dbReference type="EMBL" id="BHZD01000001">
    <property type="protein sequence ID" value="GCD47566.1"/>
    <property type="molecule type" value="Genomic_DNA"/>
</dbReference>
<organism evidence="3 4">
    <name type="scientific">Streptomyces paromomycinus</name>
    <name type="common">Streptomyces rimosus subsp. paromomycinus</name>
    <dbReference type="NCBI Taxonomy" id="92743"/>
    <lineage>
        <taxon>Bacteria</taxon>
        <taxon>Bacillati</taxon>
        <taxon>Actinomycetota</taxon>
        <taxon>Actinomycetes</taxon>
        <taxon>Kitasatosporales</taxon>
        <taxon>Streptomycetaceae</taxon>
        <taxon>Streptomyces</taxon>
    </lineage>
</organism>
<evidence type="ECO:0000259" key="2">
    <source>
        <dbReference type="PROSITE" id="PS51471"/>
    </source>
</evidence>
<proteinExistence type="inferred from homology"/>
<feature type="domain" description="Fe2OG dioxygenase" evidence="2">
    <location>
        <begin position="153"/>
        <end position="274"/>
    </location>
</feature>
<keyword evidence="1" id="KW-0408">Iron</keyword>
<gene>
    <name evidence="3" type="ORF">GKJPGBOP_07336</name>
</gene>
<name>A0A401WDZ3_STREY</name>
<keyword evidence="4" id="KW-1185">Reference proteome</keyword>
<dbReference type="PANTHER" id="PTHR41677">
    <property type="entry name" value="YALI0B19030P"/>
    <property type="match status" value="1"/>
</dbReference>
<sequence length="332" mass="37066">MTTTLATEETRVATITTGLDRLRRSLHTGSRIAAPYRAAAEPAWHSSYVAPAAERPPVTARMASFGYRERELHGRADLVDDLAMTGPVRLLTPDGAAALRGICQNLEASAVHNDYVVSRRLRGVESLSPFVHAMVRDPVFLDTVSRLVGVPLIPHPLRDAGVQINYYEAAADASRAPLVAKWHLDGMNYVFTMTLSDHAEHQGGDYIYYRGHPRDFASRREEITAQGARHPDVHIAPFQHVGDTMFTRGSRVYHAVTPVTRGHRITLAVSLFCPLLGDQDENRFWHSAPDDGLVRTLNNWNALRRAVRRPASYCRREDIPIRPLARRSAARD</sequence>
<dbReference type="RefSeq" id="WP_125057648.1">
    <property type="nucleotide sequence ID" value="NZ_BHZD01000001.1"/>
</dbReference>
<comment type="caution">
    <text evidence="3">The sequence shown here is derived from an EMBL/GenBank/DDBJ whole genome shotgun (WGS) entry which is preliminary data.</text>
</comment>
<comment type="similarity">
    <text evidence="1">Belongs to the iron/ascorbate-dependent oxidoreductase family.</text>
</comment>